<dbReference type="GeneTree" id="ENSGT00730000112044"/>
<keyword evidence="7" id="KW-0325">Glycoprotein</keyword>
<keyword evidence="11" id="KW-1185">Reference proteome</keyword>
<dbReference type="InterPro" id="IPR013783">
    <property type="entry name" value="Ig-like_fold"/>
</dbReference>
<evidence type="ECO:0000256" key="7">
    <source>
        <dbReference type="ARBA" id="ARBA00023180"/>
    </source>
</evidence>
<dbReference type="PANTHER" id="PTHR23037:SF46">
    <property type="entry name" value="INTERLEUKIN 5 RECEPTOR SUBUNIT ALPHA"/>
    <property type="match status" value="1"/>
</dbReference>
<evidence type="ECO:0000256" key="6">
    <source>
        <dbReference type="ARBA" id="ARBA00023170"/>
    </source>
</evidence>
<dbReference type="PANTHER" id="PTHR23037">
    <property type="entry name" value="CYTOKINE RECEPTOR"/>
    <property type="match status" value="1"/>
</dbReference>
<keyword evidence="4 8" id="KW-1133">Transmembrane helix</keyword>
<reference evidence="10" key="2">
    <citation type="submission" date="2025-09" db="UniProtKB">
        <authorList>
            <consortium name="Ensembl"/>
        </authorList>
    </citation>
    <scope>IDENTIFICATION</scope>
</reference>
<keyword evidence="3 9" id="KW-0732">Signal</keyword>
<evidence type="ECO:0000256" key="8">
    <source>
        <dbReference type="SAM" id="Phobius"/>
    </source>
</evidence>
<organism evidence="10 11">
    <name type="scientific">Seriola dumerili</name>
    <name type="common">Greater amberjack</name>
    <name type="synonym">Caranx dumerili</name>
    <dbReference type="NCBI Taxonomy" id="41447"/>
    <lineage>
        <taxon>Eukaryota</taxon>
        <taxon>Metazoa</taxon>
        <taxon>Chordata</taxon>
        <taxon>Craniata</taxon>
        <taxon>Vertebrata</taxon>
        <taxon>Euteleostomi</taxon>
        <taxon>Actinopterygii</taxon>
        <taxon>Neopterygii</taxon>
        <taxon>Teleostei</taxon>
        <taxon>Neoteleostei</taxon>
        <taxon>Acanthomorphata</taxon>
        <taxon>Carangaria</taxon>
        <taxon>Carangiformes</taxon>
        <taxon>Carangidae</taxon>
        <taxon>Seriola</taxon>
    </lineage>
</organism>
<dbReference type="InterPro" id="IPR036116">
    <property type="entry name" value="FN3_sf"/>
</dbReference>
<dbReference type="Proteomes" id="UP000261420">
    <property type="component" value="Unplaced"/>
</dbReference>
<dbReference type="Ensembl" id="ENSSDUT00000025605.1">
    <property type="protein sequence ID" value="ENSSDUP00000025141.1"/>
    <property type="gene ID" value="ENSSDUG00000018260.1"/>
</dbReference>
<feature type="chain" id="PRO_5017446157" evidence="9">
    <location>
        <begin position="25"/>
        <end position="400"/>
    </location>
</feature>
<dbReference type="Gene3D" id="2.60.40.10">
    <property type="entry name" value="Immunoglobulins"/>
    <property type="match status" value="1"/>
</dbReference>
<dbReference type="AlphaFoldDB" id="A0A3B4V367"/>
<sequence length="400" mass="45355">MTFTREFFAILSCTAMIMLLHCNADPLPPPTDLSYKWLDPFTVNVSWLWQRPRNLPQDCEIMYECAQQNAKPEIRRIESRNVSWNCLTGETGSQSCTFTIHTVGTKGSCLDWKSKFENITIKSPKPQAKVVEDFKCILDPMGMNCSWIPVYPDFDLTLSYKSGGVTEGITNSKDCHQYYSSGRRNGCYLEVSDQQLFKTCILVNNDIGRSTFEALNTSLVVPSPKLNITQDKHLLNLSWETPKVGNLKCWTYVFNYTECNKSMKSQKTTTNTYSIPYDENCLYEIQSRVETTKICQTMRSDLSEVVTYGTNRPRDGTLTVVAIVIPIILCVCVILSCYCFRKHSNILCPIIPDPSAIFKEMMMNGNKEHKTGSLYTPVPEPVEPCKITLAAETSVLQQNS</sequence>
<evidence type="ECO:0000313" key="11">
    <source>
        <dbReference type="Proteomes" id="UP000261420"/>
    </source>
</evidence>
<dbReference type="GO" id="GO:0009897">
    <property type="term" value="C:external side of plasma membrane"/>
    <property type="evidence" value="ECO:0007669"/>
    <property type="project" value="TreeGrafter"/>
</dbReference>
<evidence type="ECO:0000256" key="2">
    <source>
        <dbReference type="ARBA" id="ARBA00022692"/>
    </source>
</evidence>
<dbReference type="GeneID" id="111226972"/>
<protein>
    <submittedName>
        <fullName evidence="10">Interleukin-13 receptor subunit alpha-1-like</fullName>
    </submittedName>
</protein>
<evidence type="ECO:0000256" key="5">
    <source>
        <dbReference type="ARBA" id="ARBA00023136"/>
    </source>
</evidence>
<evidence type="ECO:0000256" key="1">
    <source>
        <dbReference type="ARBA" id="ARBA00004479"/>
    </source>
</evidence>
<evidence type="ECO:0000313" key="10">
    <source>
        <dbReference type="Ensembl" id="ENSSDUP00000025141.1"/>
    </source>
</evidence>
<keyword evidence="5 8" id="KW-0472">Membrane</keyword>
<dbReference type="GO" id="GO:0004896">
    <property type="term" value="F:cytokine receptor activity"/>
    <property type="evidence" value="ECO:0007669"/>
    <property type="project" value="TreeGrafter"/>
</dbReference>
<name>A0A3B4V367_SERDU</name>
<proteinExistence type="predicted"/>
<keyword evidence="6" id="KW-0675">Receptor</keyword>
<dbReference type="SUPFAM" id="SSF49265">
    <property type="entry name" value="Fibronectin type III"/>
    <property type="match status" value="1"/>
</dbReference>
<dbReference type="OMA" id="VKDFKCV"/>
<feature type="signal peptide" evidence="9">
    <location>
        <begin position="1"/>
        <end position="24"/>
    </location>
</feature>
<keyword evidence="2 8" id="KW-0812">Transmembrane</keyword>
<evidence type="ECO:0000256" key="3">
    <source>
        <dbReference type="ARBA" id="ARBA00022729"/>
    </source>
</evidence>
<accession>A0A3B4V367</accession>
<evidence type="ECO:0000256" key="9">
    <source>
        <dbReference type="SAM" id="SignalP"/>
    </source>
</evidence>
<dbReference type="STRING" id="41447.ENSSDUP00000025141"/>
<evidence type="ECO:0000256" key="4">
    <source>
        <dbReference type="ARBA" id="ARBA00022989"/>
    </source>
</evidence>
<comment type="subcellular location">
    <subcellularLocation>
        <location evidence="1">Membrane</location>
        <topology evidence="1">Single-pass type I membrane protein</topology>
    </subcellularLocation>
</comment>
<feature type="transmembrane region" description="Helical" evidence="8">
    <location>
        <begin position="318"/>
        <end position="340"/>
    </location>
</feature>
<dbReference type="RefSeq" id="XP_022608027.1">
    <property type="nucleotide sequence ID" value="XM_022752306.1"/>
</dbReference>
<reference evidence="10" key="1">
    <citation type="submission" date="2025-08" db="UniProtKB">
        <authorList>
            <consortium name="Ensembl"/>
        </authorList>
    </citation>
    <scope>IDENTIFICATION</scope>
</reference>
<dbReference type="KEGG" id="sdu:111226972"/>